<protein>
    <recommendedName>
        <fullName evidence="4">HMG box domain-containing protein</fullName>
    </recommendedName>
</protein>
<dbReference type="STRING" id="658196.A0A397T7W9"/>
<dbReference type="Proteomes" id="UP000265703">
    <property type="component" value="Unassembled WGS sequence"/>
</dbReference>
<evidence type="ECO:0000256" key="1">
    <source>
        <dbReference type="SAM" id="MobiDB-lite"/>
    </source>
</evidence>
<dbReference type="EMBL" id="QKYT01000113">
    <property type="protein sequence ID" value="RIA92986.1"/>
    <property type="molecule type" value="Genomic_DNA"/>
</dbReference>
<dbReference type="AlphaFoldDB" id="A0A397T7W9"/>
<feature type="compositionally biased region" description="Basic and acidic residues" evidence="1">
    <location>
        <begin position="30"/>
        <end position="52"/>
    </location>
</feature>
<feature type="region of interest" description="Disordered" evidence="1">
    <location>
        <begin position="30"/>
        <end position="57"/>
    </location>
</feature>
<sequence>MWNNESKEVREIYTALSNLAEKKHIEKYGKDYKYKPDPLKKTNKNQKKEPKTPRKKKVQTCETGHFMINFIDFSTPTTSPNTNETITHRPPHPPHPPNIDNFQTATFNFPQIELNNNKPNEFIWQEHFMLNQFPLIDDIDDMNEEVDSVYELFSEKSPKQYIYYDL</sequence>
<name>A0A397T7W9_9GLOM</name>
<accession>A0A397T7W9</accession>
<reference evidence="2 3" key="1">
    <citation type="submission" date="2018-06" db="EMBL/GenBank/DDBJ databases">
        <title>Comparative genomics reveals the genomic features of Rhizophagus irregularis, R. cerebriforme, R. diaphanum and Gigaspora rosea, and their symbiotic lifestyle signature.</title>
        <authorList>
            <person name="Morin E."/>
            <person name="San Clemente H."/>
            <person name="Chen E.C.H."/>
            <person name="De La Providencia I."/>
            <person name="Hainaut M."/>
            <person name="Kuo A."/>
            <person name="Kohler A."/>
            <person name="Murat C."/>
            <person name="Tang N."/>
            <person name="Roy S."/>
            <person name="Loubradou J."/>
            <person name="Henrissat B."/>
            <person name="Grigoriev I.V."/>
            <person name="Corradi N."/>
            <person name="Roux C."/>
            <person name="Martin F.M."/>
        </authorList>
    </citation>
    <scope>NUCLEOTIDE SEQUENCE [LARGE SCALE GENOMIC DNA]</scope>
    <source>
        <strain evidence="2 3">DAOM 227022</strain>
    </source>
</reference>
<gene>
    <name evidence="2" type="ORF">C1645_763456</name>
</gene>
<evidence type="ECO:0000313" key="3">
    <source>
        <dbReference type="Proteomes" id="UP000265703"/>
    </source>
</evidence>
<keyword evidence="3" id="KW-1185">Reference proteome</keyword>
<organism evidence="2 3">
    <name type="scientific">Glomus cerebriforme</name>
    <dbReference type="NCBI Taxonomy" id="658196"/>
    <lineage>
        <taxon>Eukaryota</taxon>
        <taxon>Fungi</taxon>
        <taxon>Fungi incertae sedis</taxon>
        <taxon>Mucoromycota</taxon>
        <taxon>Glomeromycotina</taxon>
        <taxon>Glomeromycetes</taxon>
        <taxon>Glomerales</taxon>
        <taxon>Glomeraceae</taxon>
        <taxon>Glomus</taxon>
    </lineage>
</organism>
<evidence type="ECO:0000313" key="2">
    <source>
        <dbReference type="EMBL" id="RIA92986.1"/>
    </source>
</evidence>
<comment type="caution">
    <text evidence="2">The sequence shown here is derived from an EMBL/GenBank/DDBJ whole genome shotgun (WGS) entry which is preliminary data.</text>
</comment>
<proteinExistence type="predicted"/>
<evidence type="ECO:0008006" key="4">
    <source>
        <dbReference type="Google" id="ProtNLM"/>
    </source>
</evidence>